<comment type="caution">
    <text evidence="1">The sequence shown here is derived from an EMBL/GenBank/DDBJ whole genome shotgun (WGS) entry which is preliminary data.</text>
</comment>
<gene>
    <name evidence="1" type="ORF">O181_098632</name>
</gene>
<organism evidence="1 2">
    <name type="scientific">Austropuccinia psidii MF-1</name>
    <dbReference type="NCBI Taxonomy" id="1389203"/>
    <lineage>
        <taxon>Eukaryota</taxon>
        <taxon>Fungi</taxon>
        <taxon>Dikarya</taxon>
        <taxon>Basidiomycota</taxon>
        <taxon>Pucciniomycotina</taxon>
        <taxon>Pucciniomycetes</taxon>
        <taxon>Pucciniales</taxon>
        <taxon>Sphaerophragmiaceae</taxon>
        <taxon>Austropuccinia</taxon>
    </lineage>
</organism>
<name>A0A9Q3JBM9_9BASI</name>
<proteinExistence type="predicted"/>
<accession>A0A9Q3JBM9</accession>
<dbReference type="EMBL" id="AVOT02067349">
    <property type="protein sequence ID" value="MBW0558917.1"/>
    <property type="molecule type" value="Genomic_DNA"/>
</dbReference>
<keyword evidence="2" id="KW-1185">Reference proteome</keyword>
<evidence type="ECO:0000313" key="1">
    <source>
        <dbReference type="EMBL" id="MBW0558917.1"/>
    </source>
</evidence>
<reference evidence="1" key="1">
    <citation type="submission" date="2021-03" db="EMBL/GenBank/DDBJ databases">
        <title>Draft genome sequence of rust myrtle Austropuccinia psidii MF-1, a brazilian biotype.</title>
        <authorList>
            <person name="Quecine M.C."/>
            <person name="Pachon D.M.R."/>
            <person name="Bonatelli M.L."/>
            <person name="Correr F.H."/>
            <person name="Franceschini L.M."/>
            <person name="Leite T.F."/>
            <person name="Margarido G.R.A."/>
            <person name="Almeida C.A."/>
            <person name="Ferrarezi J.A."/>
            <person name="Labate C.A."/>
        </authorList>
    </citation>
    <scope>NUCLEOTIDE SEQUENCE</scope>
    <source>
        <strain evidence="1">MF-1</strain>
    </source>
</reference>
<protein>
    <submittedName>
        <fullName evidence="1">Uncharacterized protein</fullName>
    </submittedName>
</protein>
<sequence length="278" mass="32074">MLTPAETPTAPNKQLLKEFFQQFSRVEEVQSVAQNSQGVKLINEAQVQTLCDARSGKRKVGKSIINMKDFYIKYVHEKLAKLGIPGNINICVQTLLTVMPMIVMCTMFKQKSIEEKGWKEQDVERKVVQKLCDSHYKFLIAHNYPKRYQVIASDVNAHSNDEYNAKAGVYDVDQMMGRRSYQQIHRRPKKPIFSKFEKTPKNIPIDFYRPDWFNKKNHSQKIMVADLGEVAFVPTKNLPPGSKEHPDERLGDLTFSNKYWDCQPVTQNQSTSMTAKIP</sequence>
<dbReference type="Proteomes" id="UP000765509">
    <property type="component" value="Unassembled WGS sequence"/>
</dbReference>
<dbReference type="AlphaFoldDB" id="A0A9Q3JBM9"/>
<evidence type="ECO:0000313" key="2">
    <source>
        <dbReference type="Proteomes" id="UP000765509"/>
    </source>
</evidence>